<dbReference type="InterPro" id="IPR005492">
    <property type="entry name" value="EPTP"/>
</dbReference>
<accession>A0A2A4EYP9</accession>
<dbReference type="PROSITE" id="PS50912">
    <property type="entry name" value="EAR"/>
    <property type="match status" value="4"/>
</dbReference>
<dbReference type="Pfam" id="PF03736">
    <property type="entry name" value="EPTP"/>
    <property type="match status" value="4"/>
</dbReference>
<evidence type="ECO:0000256" key="2">
    <source>
        <dbReference type="ARBA" id="ARBA00022737"/>
    </source>
</evidence>
<evidence type="ECO:0000313" key="3">
    <source>
        <dbReference type="EMBL" id="PCE25276.1"/>
    </source>
</evidence>
<dbReference type="PANTHER" id="PTHR15261">
    <property type="entry name" value="THROMBOSPONDIN-TYPE LAMININ G DOMAIN AND EAR REPEAT-CONTAINING"/>
    <property type="match status" value="1"/>
</dbReference>
<dbReference type="SUPFAM" id="SSF50969">
    <property type="entry name" value="YVTN repeat-like/Quinoprotein amine dehydrogenase"/>
    <property type="match status" value="1"/>
</dbReference>
<reference evidence="3 4" key="1">
    <citation type="submission" date="2017-01" db="EMBL/GenBank/DDBJ databases">
        <title>Whole-Genome Shotgun Sequencing of Two beta-Proteobacterial Species in Search of the Bulgecin Biosynthetic Cluster.</title>
        <authorList>
            <person name="Horsman M.E."/>
            <person name="Marous D.R."/>
            <person name="Li R."/>
            <person name="Oliver R.A."/>
            <person name="Byun B."/>
            <person name="Emrich S.J."/>
            <person name="Boggess B."/>
            <person name="Townsend C.A."/>
            <person name="Mobashery S."/>
        </authorList>
    </citation>
    <scope>NUCLEOTIDE SEQUENCE [LARGE SCALE GENOMIC DNA]</scope>
    <source>
        <strain evidence="3 4">ATCC 31363</strain>
    </source>
</reference>
<dbReference type="RefSeq" id="WP_096720452.1">
    <property type="nucleotide sequence ID" value="NZ_MTZV01000004.1"/>
</dbReference>
<dbReference type="EMBL" id="MTZV01000004">
    <property type="protein sequence ID" value="PCE25276.1"/>
    <property type="molecule type" value="Genomic_DNA"/>
</dbReference>
<gene>
    <name evidence="3" type="ORF">BWP39_12180</name>
</gene>
<evidence type="ECO:0008006" key="5">
    <source>
        <dbReference type="Google" id="ProtNLM"/>
    </source>
</evidence>
<dbReference type="InterPro" id="IPR011044">
    <property type="entry name" value="Quino_amine_DH_bsu"/>
</dbReference>
<evidence type="ECO:0000256" key="1">
    <source>
        <dbReference type="ARBA" id="ARBA00022729"/>
    </source>
</evidence>
<organism evidence="3 4">
    <name type="scientific">Paraburkholderia acidicola</name>
    <dbReference type="NCBI Taxonomy" id="1912599"/>
    <lineage>
        <taxon>Bacteria</taxon>
        <taxon>Pseudomonadati</taxon>
        <taxon>Pseudomonadota</taxon>
        <taxon>Betaproteobacteria</taxon>
        <taxon>Burkholderiales</taxon>
        <taxon>Burkholderiaceae</taxon>
        <taxon>Paraburkholderia</taxon>
    </lineage>
</organism>
<proteinExistence type="predicted"/>
<name>A0A2A4EYP9_9BURK</name>
<dbReference type="GO" id="GO:0007165">
    <property type="term" value="P:signal transduction"/>
    <property type="evidence" value="ECO:0007669"/>
    <property type="project" value="TreeGrafter"/>
</dbReference>
<protein>
    <recommendedName>
        <fullName evidence="5">EPTP domain-containing protein</fullName>
    </recommendedName>
</protein>
<sequence>MLLTEHQRLPTNGARAVLPYTTGGHQYLAIPQLSKDVADTPAHMNGGDSDTGAPIYRWEQGRFVEDSTLALSGGEDIASFTLDGEQFLVTAGIRAGHGPYRYNLDQLLYRRSGSEWAPFQRFAAFAAKQWYFFQIGTRAFLALAQGVTLGHIEAINPRQSKLFEWNGSQFVEFQELDGKWGYNWESFEIDGRFFLGYADHVGESLLYEWNGTSFVSFQVFATSHGRCFRYFEAGGQQLLAFANIQGDSVLHRWDGTTFTPLQTLSGPGGREFCVVTTNDALFLVQINFIEGEPSAPHTSLRSRIYRWANGQMDLVEEFPTSGGTDAATFSIDGQRYLAVSNSLTADVRFRTDTIIYTFNA</sequence>
<keyword evidence="1" id="KW-0732">Signal</keyword>
<dbReference type="Proteomes" id="UP000218022">
    <property type="component" value="Unassembled WGS sequence"/>
</dbReference>
<evidence type="ECO:0000313" key="4">
    <source>
        <dbReference type="Proteomes" id="UP000218022"/>
    </source>
</evidence>
<dbReference type="OrthoDB" id="8437637at2"/>
<comment type="caution">
    <text evidence="3">The sequence shown here is derived from an EMBL/GenBank/DDBJ whole genome shotgun (WGS) entry which is preliminary data.</text>
</comment>
<dbReference type="PANTHER" id="PTHR15261:SF4">
    <property type="entry name" value="THROMBOSPONDIN-TYPE LAMININ G DOMAIN AND EAR REPEAT-CONTAINING PROTEIN"/>
    <property type="match status" value="1"/>
</dbReference>
<dbReference type="InterPro" id="IPR009039">
    <property type="entry name" value="EAR"/>
</dbReference>
<dbReference type="AlphaFoldDB" id="A0A2A4EYP9"/>
<keyword evidence="2" id="KW-0677">Repeat</keyword>